<sequence>MRIIFEEHHYAAACVQNELKGICTLQDVDKYISVSYVGYFYNPIPEIKDCVFILPKVLLEDKEITTEDGKKTKIEIIANIPTVIDENGNERWVTPEDIISPQGQEKYLPKDYRKFIYEFSVWMYRSLNVYRQNNRDSKAIYYKTLPQEGRGRRHEASTFLDIILSLIRFNNENQNFFIYTIKNLHSGHNKINWTRTISKSQCVVQGNDVVYLNPVNKKRKINFEEELFVIFFSILYYLNDNYGFKAHINCNYDLLIGKQFNLYLRGLGKVRLRQIRYKYFSDKTLQLWDLCYAFFEYAYKINVNMNQHEYLLAKSFEHVFEAMIDDLIGDTDIPKGLKEQYDGKLVDHMYIYDDLVKSDDDDQKDIYYIGDSKYYKNGHNLGKKSIYKQYTYARNVIQWNIDLFANKNEYDEEERYKQIRLRNDDSDPLTEGYNVIPNFFISAYVNKDHSYVEKDNIKIHLNGKEKEHSTDVSSQFEDRLFDRDTLILSHYDVNFLYVIYLYSRNKSSEKSTWRSKVRQLFRDEIRNVLQNKYKFYAMKSKGNPIAGEEFIKEHFKELQGKLYRPYVDNNLYALALSTETNTNPTENDAYKLLSEFFIIDEVTLGDNPQKSLEKKVQQYQIDHPYTNVPQEWLAEYHIERYINDYFVVGMYHDQEHWDWITGKNDKGTLIYNVRLDSGRNGAQKKSHIRKLRPKFAILYEENHEAENNYHVFRIHDYAIMSQERMEKALYPSNHGGPKGEYFVFRFDDEVSFGKIDINKLILSRSQDTANAYIKGEPIFATGSELLEFKP</sequence>
<organism evidence="1 2">
    <name type="scientific">Prevotella herbatica</name>
    <dbReference type="NCBI Taxonomy" id="2801997"/>
    <lineage>
        <taxon>Bacteria</taxon>
        <taxon>Pseudomonadati</taxon>
        <taxon>Bacteroidota</taxon>
        <taxon>Bacteroidia</taxon>
        <taxon>Bacteroidales</taxon>
        <taxon>Prevotellaceae</taxon>
        <taxon>Prevotella</taxon>
    </lineage>
</organism>
<dbReference type="RefSeq" id="WP_207154370.1">
    <property type="nucleotide sequence ID" value="NZ_AP024484.1"/>
</dbReference>
<reference evidence="1 2" key="1">
    <citation type="journal article" date="2022" name="Int. J. Syst. Evol. Microbiol.">
        <title>Prevotella herbatica sp. nov., a plant polysaccharide-decomposing anaerobic bacterium isolated from a methanogenic reactor.</title>
        <authorList>
            <person name="Uek A."/>
            <person name="Tonouchi A."/>
            <person name="Kaku N."/>
            <person name="Ueki K."/>
        </authorList>
    </citation>
    <scope>NUCLEOTIDE SEQUENCE [LARGE SCALE GENOMIC DNA]</scope>
    <source>
        <strain evidence="1 2">WR041</strain>
    </source>
</reference>
<evidence type="ECO:0000313" key="2">
    <source>
        <dbReference type="Proteomes" id="UP001319045"/>
    </source>
</evidence>
<accession>A0ABN6EE16</accession>
<keyword evidence="2" id="KW-1185">Reference proteome</keyword>
<dbReference type="Proteomes" id="UP001319045">
    <property type="component" value="Chromosome"/>
</dbReference>
<name>A0ABN6EE16_9BACT</name>
<protein>
    <recommendedName>
        <fullName evidence="3">Restriction endonuclease</fullName>
    </recommendedName>
</protein>
<proteinExistence type="predicted"/>
<gene>
    <name evidence="1" type="ORF">prwr041_00610</name>
</gene>
<evidence type="ECO:0000313" key="1">
    <source>
        <dbReference type="EMBL" id="BCS84168.1"/>
    </source>
</evidence>
<evidence type="ECO:0008006" key="3">
    <source>
        <dbReference type="Google" id="ProtNLM"/>
    </source>
</evidence>
<dbReference type="EMBL" id="AP024484">
    <property type="protein sequence ID" value="BCS84168.1"/>
    <property type="molecule type" value="Genomic_DNA"/>
</dbReference>